<keyword evidence="6 7" id="KW-0472">Membrane</keyword>
<feature type="transmembrane region" description="Helical" evidence="7">
    <location>
        <begin position="446"/>
        <end position="467"/>
    </location>
</feature>
<evidence type="ECO:0000256" key="8">
    <source>
        <dbReference type="SAM" id="MobiDB-lite"/>
    </source>
</evidence>
<evidence type="ECO:0000256" key="2">
    <source>
        <dbReference type="ARBA" id="ARBA00010199"/>
    </source>
</evidence>
<feature type="transmembrane region" description="Helical" evidence="7">
    <location>
        <begin position="341"/>
        <end position="362"/>
    </location>
</feature>
<dbReference type="OrthoDB" id="2126698at2759"/>
<keyword evidence="3" id="KW-0813">Transport</keyword>
<comment type="subcellular location">
    <subcellularLocation>
        <location evidence="1">Membrane</location>
        <topology evidence="1">Multi-pass membrane protein</topology>
    </subcellularLocation>
</comment>
<evidence type="ECO:0000256" key="5">
    <source>
        <dbReference type="ARBA" id="ARBA00022989"/>
    </source>
</evidence>
<feature type="transmembrane region" description="Helical" evidence="7">
    <location>
        <begin position="188"/>
        <end position="210"/>
    </location>
</feature>
<proteinExistence type="inferred from homology"/>
<evidence type="ECO:0000313" key="9">
    <source>
        <dbReference type="Proteomes" id="UP000504621"/>
    </source>
</evidence>
<dbReference type="PANTHER" id="PTHR11206">
    <property type="entry name" value="MULTIDRUG RESISTANCE PROTEIN"/>
    <property type="match status" value="1"/>
</dbReference>
<organism evidence="9 10">
    <name type="scientific">Herrania umbratica</name>
    <dbReference type="NCBI Taxonomy" id="108875"/>
    <lineage>
        <taxon>Eukaryota</taxon>
        <taxon>Viridiplantae</taxon>
        <taxon>Streptophyta</taxon>
        <taxon>Embryophyta</taxon>
        <taxon>Tracheophyta</taxon>
        <taxon>Spermatophyta</taxon>
        <taxon>Magnoliopsida</taxon>
        <taxon>eudicotyledons</taxon>
        <taxon>Gunneridae</taxon>
        <taxon>Pentapetalae</taxon>
        <taxon>rosids</taxon>
        <taxon>malvids</taxon>
        <taxon>Malvales</taxon>
        <taxon>Malvaceae</taxon>
        <taxon>Byttnerioideae</taxon>
        <taxon>Herrania</taxon>
    </lineage>
</organism>
<dbReference type="GO" id="GO:0042910">
    <property type="term" value="F:xenobiotic transmembrane transporter activity"/>
    <property type="evidence" value="ECO:0007669"/>
    <property type="project" value="InterPro"/>
</dbReference>
<feature type="region of interest" description="Disordered" evidence="8">
    <location>
        <begin position="1"/>
        <end position="25"/>
    </location>
</feature>
<feature type="transmembrane region" description="Helical" evidence="7">
    <location>
        <begin position="265"/>
        <end position="290"/>
    </location>
</feature>
<dbReference type="GO" id="GO:0016020">
    <property type="term" value="C:membrane"/>
    <property type="evidence" value="ECO:0007669"/>
    <property type="project" value="UniProtKB-SubCell"/>
</dbReference>
<reference evidence="10" key="1">
    <citation type="submission" date="2025-08" db="UniProtKB">
        <authorList>
            <consortium name="RefSeq"/>
        </authorList>
    </citation>
    <scope>IDENTIFICATION</scope>
    <source>
        <tissue evidence="10">Leaf</tissue>
    </source>
</reference>
<dbReference type="GO" id="GO:0015297">
    <property type="term" value="F:antiporter activity"/>
    <property type="evidence" value="ECO:0007669"/>
    <property type="project" value="InterPro"/>
</dbReference>
<keyword evidence="4 7" id="KW-0812">Transmembrane</keyword>
<dbReference type="GO" id="GO:1990961">
    <property type="term" value="P:xenobiotic detoxification by transmembrane export across the plasma membrane"/>
    <property type="evidence" value="ECO:0007669"/>
    <property type="project" value="InterPro"/>
</dbReference>
<feature type="transmembrane region" description="Helical" evidence="7">
    <location>
        <begin position="123"/>
        <end position="141"/>
    </location>
</feature>
<evidence type="ECO:0000256" key="6">
    <source>
        <dbReference type="ARBA" id="ARBA00023136"/>
    </source>
</evidence>
<evidence type="ECO:0000256" key="1">
    <source>
        <dbReference type="ARBA" id="ARBA00004141"/>
    </source>
</evidence>
<feature type="transmembrane region" description="Helical" evidence="7">
    <location>
        <begin position="411"/>
        <end position="434"/>
    </location>
</feature>
<evidence type="ECO:0000256" key="7">
    <source>
        <dbReference type="RuleBase" id="RU004914"/>
    </source>
</evidence>
<dbReference type="Pfam" id="PF01554">
    <property type="entry name" value="MatE"/>
    <property type="match status" value="2"/>
</dbReference>
<dbReference type="RefSeq" id="XP_021275192.1">
    <property type="nucleotide sequence ID" value="XM_021419517.1"/>
</dbReference>
<dbReference type="GeneID" id="110409974"/>
<name>A0A6J0ZKA3_9ROSI</name>
<feature type="transmembrane region" description="Helical" evidence="7">
    <location>
        <begin position="43"/>
        <end position="68"/>
    </location>
</feature>
<comment type="similarity">
    <text evidence="2 7">Belongs to the multi antimicrobial extrusion (MATE) (TC 2.A.66.1) family.</text>
</comment>
<dbReference type="Proteomes" id="UP000504621">
    <property type="component" value="Unplaced"/>
</dbReference>
<evidence type="ECO:0000313" key="10">
    <source>
        <dbReference type="RefSeq" id="XP_021275192.1"/>
    </source>
</evidence>
<evidence type="ECO:0000256" key="4">
    <source>
        <dbReference type="ARBA" id="ARBA00022692"/>
    </source>
</evidence>
<accession>A0A6J0ZKA3</accession>
<dbReference type="InterPro" id="IPR045069">
    <property type="entry name" value="MATE_euk"/>
</dbReference>
<keyword evidence="9" id="KW-1185">Reference proteome</keyword>
<keyword evidence="5 7" id="KW-1133">Transmembrane helix</keyword>
<dbReference type="NCBIfam" id="TIGR00797">
    <property type="entry name" value="matE"/>
    <property type="match status" value="1"/>
</dbReference>
<gene>
    <name evidence="10" type="primary">LOC110409974</name>
</gene>
<dbReference type="CDD" id="cd13132">
    <property type="entry name" value="MATE_eukaryotic"/>
    <property type="match status" value="1"/>
</dbReference>
<dbReference type="InterPro" id="IPR002528">
    <property type="entry name" value="MATE_fam"/>
</dbReference>
<protein>
    <recommendedName>
        <fullName evidence="7">Protein DETOXIFICATION</fullName>
    </recommendedName>
    <alternativeName>
        <fullName evidence="7">Multidrug and toxic compound extrusion protein</fullName>
    </alternativeName>
</protein>
<comment type="caution">
    <text evidence="7">Lacks conserved residue(s) required for the propagation of feature annotation.</text>
</comment>
<feature type="transmembrane region" description="Helical" evidence="7">
    <location>
        <begin position="383"/>
        <end position="405"/>
    </location>
</feature>
<dbReference type="AlphaFoldDB" id="A0A6J0ZKA3"/>
<evidence type="ECO:0000256" key="3">
    <source>
        <dbReference type="ARBA" id="ARBA00022448"/>
    </source>
</evidence>
<sequence>MASSEPEEKPTEVKPFQVERQRGEQAAKQKIVKRSCKESKKMWAIAGPAILVSVSQFSIGFVTVAFAGHLGELELAAVTVTTNVIEGFVFGIMLGMGSALETLCGQAVGAGQHNMLGIYLQRSWIISAVTALCLIPCYILASPMLKLLRQDKDISELAGKYCRMVIPQFFAYAMNFPIQKFLQSQSKVWVMTIISVVGLGCHVLLNWALVTKLHLGLLGAAMAGNISWWLQVTAMVIYVVSGFFPDSWTGLSLLAFKSLGGFVKLSLASAVMLCLELWYYTAIILMVGYLKNPTIAVDAISICMNMQLWTSMVTLGFNAAVSVRVSNELGAGHPKAAKFSIVVAVLTSLVVGITFTAAILATKHDFPKLFTDKPVVIKKTSKLGYFLAATIFLNSILPVLHGVAVGAGWQLYVGLINIACYYIFGIPAGALLGFKFKLGVQGIWSGMLVGTVLQTTILLFVMLRASWRKEAVQAEERLRTWGGSTDQTPEASLESSAG</sequence>
<feature type="transmembrane region" description="Helical" evidence="7">
    <location>
        <begin position="222"/>
        <end position="245"/>
    </location>
</feature>